<evidence type="ECO:0000256" key="7">
    <source>
        <dbReference type="SAM" id="MobiDB-lite"/>
    </source>
</evidence>
<comment type="similarity">
    <text evidence="2">Belongs to the calcitonin family.</text>
</comment>
<dbReference type="InterPro" id="IPR021117">
    <property type="entry name" value="Calcitonin-like"/>
</dbReference>
<accession>A0A8D2F8H8</accession>
<organism evidence="8 9">
    <name type="scientific">Theropithecus gelada</name>
    <name type="common">Gelada baboon</name>
    <dbReference type="NCBI Taxonomy" id="9565"/>
    <lineage>
        <taxon>Eukaryota</taxon>
        <taxon>Metazoa</taxon>
        <taxon>Chordata</taxon>
        <taxon>Craniata</taxon>
        <taxon>Vertebrata</taxon>
        <taxon>Euteleostomi</taxon>
        <taxon>Mammalia</taxon>
        <taxon>Eutheria</taxon>
        <taxon>Euarchontoglires</taxon>
        <taxon>Primates</taxon>
        <taxon>Haplorrhini</taxon>
        <taxon>Catarrhini</taxon>
        <taxon>Cercopithecidae</taxon>
        <taxon>Cercopithecinae</taxon>
        <taxon>Theropithecus</taxon>
    </lineage>
</organism>
<evidence type="ECO:0000313" key="8">
    <source>
        <dbReference type="Ensembl" id="ENSTGEP00000016914.1"/>
    </source>
</evidence>
<feature type="region of interest" description="Disordered" evidence="7">
    <location>
        <begin position="65"/>
        <end position="124"/>
    </location>
</feature>
<dbReference type="GO" id="GO:0051480">
    <property type="term" value="P:regulation of cytosolic calcium ion concentration"/>
    <property type="evidence" value="ECO:0007669"/>
    <property type="project" value="TreeGrafter"/>
</dbReference>
<dbReference type="GO" id="GO:0031716">
    <property type="term" value="F:calcitonin receptor binding"/>
    <property type="evidence" value="ECO:0007669"/>
    <property type="project" value="TreeGrafter"/>
</dbReference>
<reference evidence="8" key="1">
    <citation type="submission" date="2018-05" db="EMBL/GenBank/DDBJ databases">
        <title>Whole genome of Theropithecus gelada.</title>
        <authorList>
            <person name="Chiou K.L."/>
            <person name="Snyder-Mackler N."/>
        </authorList>
    </citation>
    <scope>NUCLEOTIDE SEQUENCE [LARGE SCALE GENOMIC DNA]</scope>
</reference>
<evidence type="ECO:0008006" key="10">
    <source>
        <dbReference type="Google" id="ProtNLM"/>
    </source>
</evidence>
<dbReference type="GO" id="GO:0007189">
    <property type="term" value="P:adenylate cyclase-activating G protein-coupled receptor signaling pathway"/>
    <property type="evidence" value="ECO:0007669"/>
    <property type="project" value="TreeGrafter"/>
</dbReference>
<reference evidence="8" key="2">
    <citation type="submission" date="2025-08" db="UniProtKB">
        <authorList>
            <consortium name="Ensembl"/>
        </authorList>
    </citation>
    <scope>IDENTIFICATION</scope>
</reference>
<dbReference type="AlphaFoldDB" id="A0A8D2F8H8"/>
<keyword evidence="4" id="KW-0372">Hormone</keyword>
<evidence type="ECO:0000256" key="5">
    <source>
        <dbReference type="ARBA" id="ARBA00022729"/>
    </source>
</evidence>
<dbReference type="Proteomes" id="UP000694411">
    <property type="component" value="Chromosome 14"/>
</dbReference>
<evidence type="ECO:0000256" key="3">
    <source>
        <dbReference type="ARBA" id="ARBA00022525"/>
    </source>
</evidence>
<comment type="subcellular location">
    <subcellularLocation>
        <location evidence="1">Secreted</location>
    </subcellularLocation>
</comment>
<dbReference type="GO" id="GO:0097646">
    <property type="term" value="P:calcitonin family receptor signaling pathway"/>
    <property type="evidence" value="ECO:0007669"/>
    <property type="project" value="UniProtKB-ARBA"/>
</dbReference>
<dbReference type="PANTHER" id="PTHR10505:SF16">
    <property type="entry name" value="CALCITONIN"/>
    <property type="match status" value="1"/>
</dbReference>
<evidence type="ECO:0000313" key="9">
    <source>
        <dbReference type="Proteomes" id="UP000694411"/>
    </source>
</evidence>
<dbReference type="InterPro" id="IPR021116">
    <property type="entry name" value="Calcitonin/adrenomedullin"/>
</dbReference>
<evidence type="ECO:0000256" key="6">
    <source>
        <dbReference type="ARBA" id="ARBA00023157"/>
    </source>
</evidence>
<reference evidence="8" key="3">
    <citation type="submission" date="2025-09" db="UniProtKB">
        <authorList>
            <consortium name="Ensembl"/>
        </authorList>
    </citation>
    <scope>IDENTIFICATION</scope>
</reference>
<evidence type="ECO:0000256" key="2">
    <source>
        <dbReference type="ARBA" id="ARBA00009222"/>
    </source>
</evidence>
<keyword evidence="3" id="KW-0964">Secreted</keyword>
<dbReference type="GO" id="GO:0005179">
    <property type="term" value="F:hormone activity"/>
    <property type="evidence" value="ECO:0007669"/>
    <property type="project" value="UniProtKB-KW"/>
</dbReference>
<name>A0A8D2F8H8_THEGE</name>
<keyword evidence="6" id="KW-1015">Disulfide bond</keyword>
<keyword evidence="5" id="KW-0732">Signal</keyword>
<dbReference type="Pfam" id="PF00214">
    <property type="entry name" value="Calc_CGRP_IAPP"/>
    <property type="match status" value="1"/>
</dbReference>
<proteinExistence type="inferred from homology"/>
<protein>
    <recommendedName>
        <fullName evidence="10">Calcitonin</fullName>
    </recommendedName>
</protein>
<evidence type="ECO:0000256" key="4">
    <source>
        <dbReference type="ARBA" id="ARBA00022702"/>
    </source>
</evidence>
<keyword evidence="9" id="KW-1185">Reference proteome</keyword>
<dbReference type="GO" id="GO:0005615">
    <property type="term" value="C:extracellular space"/>
    <property type="evidence" value="ECO:0007669"/>
    <property type="project" value="UniProtKB-ARBA"/>
</dbReference>
<dbReference type="Ensembl" id="ENSTGET00000020205.1">
    <property type="protein sequence ID" value="ENSTGEP00000016914.1"/>
    <property type="gene ID" value="ENSTGEG00000013672.1"/>
</dbReference>
<feature type="compositionally biased region" description="Basic and acidic residues" evidence="7">
    <location>
        <begin position="82"/>
        <end position="91"/>
    </location>
</feature>
<dbReference type="PANTHER" id="PTHR10505">
    <property type="entry name" value="CALCITONIN-RELATED"/>
    <property type="match status" value="1"/>
</dbReference>
<evidence type="ECO:0000256" key="1">
    <source>
        <dbReference type="ARBA" id="ARBA00004613"/>
    </source>
</evidence>
<sequence length="133" mass="14555">KSPTKFASPGILHNILLDSQPALSLLPLHRSALESSPDSATLSEEEARLLLAALVQDYVQMKASELEQEQETEGFSIPRRRIPGDRREHTVQESSRLICSGGLGAQPFSGSRGNRGPSAAGRTVIRHNKKLRF</sequence>